<dbReference type="InterPro" id="IPR011577">
    <property type="entry name" value="Cyt_b561_bac/Ni-Hgenase"/>
</dbReference>
<feature type="transmembrane region" description="Helical" evidence="6">
    <location>
        <begin position="183"/>
        <end position="205"/>
    </location>
</feature>
<reference evidence="8 9" key="1">
    <citation type="journal article" date="2014" name="BMC Genomics">
        <title>The genome of the intracellular bacterium of the coastal bivalve, Solemya velum: a blueprint for thriving in and out of symbiosis.</title>
        <authorList>
            <person name="Dmytrenko O."/>
            <person name="Russell S.L."/>
            <person name="Loo W.T."/>
            <person name="Fontanez K.M."/>
            <person name="Liao L."/>
            <person name="Roeselers G."/>
            <person name="Sharma R."/>
            <person name="Stewart F.J."/>
            <person name="Newton I.L."/>
            <person name="Woyke T."/>
            <person name="Wu D."/>
            <person name="Lang J.M."/>
            <person name="Eisen J.A."/>
            <person name="Cavanaugh C.M."/>
        </authorList>
    </citation>
    <scope>NUCLEOTIDE SEQUENCE [LARGE SCALE GENOMIC DNA]</scope>
    <source>
        <strain evidence="8 9">WH</strain>
    </source>
</reference>
<protein>
    <submittedName>
        <fullName evidence="8">Cytochrome b</fullName>
    </submittedName>
</protein>
<proteinExistence type="predicted"/>
<feature type="transmembrane region" description="Helical" evidence="6">
    <location>
        <begin position="6"/>
        <end position="24"/>
    </location>
</feature>
<dbReference type="SUPFAM" id="SSF81342">
    <property type="entry name" value="Transmembrane di-heme cytochromes"/>
    <property type="match status" value="1"/>
</dbReference>
<evidence type="ECO:0000256" key="4">
    <source>
        <dbReference type="ARBA" id="ARBA00022989"/>
    </source>
</evidence>
<accession>A0A0B0H7A2</accession>
<dbReference type="GO" id="GO:0022904">
    <property type="term" value="P:respiratory electron transport chain"/>
    <property type="evidence" value="ECO:0007669"/>
    <property type="project" value="InterPro"/>
</dbReference>
<dbReference type="Pfam" id="PF01292">
    <property type="entry name" value="Ni_hydr_CYTB"/>
    <property type="match status" value="1"/>
</dbReference>
<keyword evidence="5 6" id="KW-0472">Membrane</keyword>
<feature type="transmembrane region" description="Helical" evidence="6">
    <location>
        <begin position="45"/>
        <end position="63"/>
    </location>
</feature>
<feature type="transmembrane region" description="Helical" evidence="6">
    <location>
        <begin position="69"/>
        <end position="89"/>
    </location>
</feature>
<dbReference type="InterPro" id="IPR051542">
    <property type="entry name" value="Hydrogenase_cytochrome"/>
</dbReference>
<dbReference type="PANTHER" id="PTHR30485">
    <property type="entry name" value="NI/FE-HYDROGENASE 1 B-TYPE CYTOCHROME SUBUNIT"/>
    <property type="match status" value="1"/>
</dbReference>
<keyword evidence="9" id="KW-1185">Reference proteome</keyword>
<dbReference type="AlphaFoldDB" id="A0A0B0H7A2"/>
<evidence type="ECO:0000259" key="7">
    <source>
        <dbReference type="Pfam" id="PF01292"/>
    </source>
</evidence>
<dbReference type="EMBL" id="JRAA01000002">
    <property type="protein sequence ID" value="KHF24975.1"/>
    <property type="molecule type" value="Genomic_DNA"/>
</dbReference>
<evidence type="ECO:0000256" key="6">
    <source>
        <dbReference type="SAM" id="Phobius"/>
    </source>
</evidence>
<evidence type="ECO:0000256" key="1">
    <source>
        <dbReference type="ARBA" id="ARBA00004651"/>
    </source>
</evidence>
<comment type="subcellular location">
    <subcellularLocation>
        <location evidence="1">Cell membrane</location>
        <topology evidence="1">Multi-pass membrane protein</topology>
    </subcellularLocation>
</comment>
<dbReference type="PANTHER" id="PTHR30485:SF2">
    <property type="entry name" value="BLL0597 PROTEIN"/>
    <property type="match status" value="1"/>
</dbReference>
<dbReference type="GO" id="GO:0005886">
    <property type="term" value="C:plasma membrane"/>
    <property type="evidence" value="ECO:0007669"/>
    <property type="project" value="UniProtKB-SubCell"/>
</dbReference>
<sequence>MWASSELFYSLFQLHFIFRTYHVIHLNILSESSMKNSSSVRVWDPFVRIFHWGLVLSFLLAYVTEEDILPIHTLAGYVVTGLLSLRIIWGFIGTHYAKFSEFIYSPSTIYQFLVETGKFRAPRYLGHNPAGGAMIFMLIASLLLTSVSGLVVYGIAEQAGPLAGLMSGFPLFFSEITEEIHEFFANFTLLLVILHVGGVFLESLVHKENLVLSMITGRKRASNSTEAM</sequence>
<organism evidence="8 9">
    <name type="scientific">Solemya velum gill symbiont</name>
    <dbReference type="NCBI Taxonomy" id="2340"/>
    <lineage>
        <taxon>Bacteria</taxon>
        <taxon>Pseudomonadati</taxon>
        <taxon>Pseudomonadota</taxon>
        <taxon>Gammaproteobacteria</taxon>
        <taxon>sulfur-oxidizing symbionts</taxon>
    </lineage>
</organism>
<dbReference type="eggNOG" id="COG3658">
    <property type="taxonomic scope" value="Bacteria"/>
</dbReference>
<keyword evidence="2" id="KW-1003">Cell membrane</keyword>
<evidence type="ECO:0000256" key="5">
    <source>
        <dbReference type="ARBA" id="ARBA00023136"/>
    </source>
</evidence>
<name>A0A0B0H7A2_SOVGS</name>
<dbReference type="InterPro" id="IPR016174">
    <property type="entry name" value="Di-haem_cyt_TM"/>
</dbReference>
<comment type="caution">
    <text evidence="8">The sequence shown here is derived from an EMBL/GenBank/DDBJ whole genome shotgun (WGS) entry which is preliminary data.</text>
</comment>
<feature type="transmembrane region" description="Helical" evidence="6">
    <location>
        <begin position="133"/>
        <end position="156"/>
    </location>
</feature>
<dbReference type="Gene3D" id="1.20.950.20">
    <property type="entry name" value="Transmembrane di-heme cytochromes, Chain C"/>
    <property type="match status" value="1"/>
</dbReference>
<dbReference type="GO" id="GO:0009055">
    <property type="term" value="F:electron transfer activity"/>
    <property type="evidence" value="ECO:0007669"/>
    <property type="project" value="InterPro"/>
</dbReference>
<dbReference type="Proteomes" id="UP000030856">
    <property type="component" value="Unassembled WGS sequence"/>
</dbReference>
<evidence type="ECO:0000256" key="2">
    <source>
        <dbReference type="ARBA" id="ARBA00022475"/>
    </source>
</evidence>
<evidence type="ECO:0000313" key="9">
    <source>
        <dbReference type="Proteomes" id="UP000030856"/>
    </source>
</evidence>
<evidence type="ECO:0000313" key="8">
    <source>
        <dbReference type="EMBL" id="KHF24975.1"/>
    </source>
</evidence>
<feature type="domain" description="Cytochrome b561 bacterial/Ni-hydrogenase" evidence="7">
    <location>
        <begin position="42"/>
        <end position="217"/>
    </location>
</feature>
<keyword evidence="4 6" id="KW-1133">Transmembrane helix</keyword>
<gene>
    <name evidence="8" type="ORF">JV46_08900</name>
</gene>
<dbReference type="STRING" id="2340.JV46_08900"/>
<evidence type="ECO:0000256" key="3">
    <source>
        <dbReference type="ARBA" id="ARBA00022692"/>
    </source>
</evidence>
<keyword evidence="3 6" id="KW-0812">Transmembrane</keyword>
<dbReference type="GO" id="GO:0020037">
    <property type="term" value="F:heme binding"/>
    <property type="evidence" value="ECO:0007669"/>
    <property type="project" value="TreeGrafter"/>
</dbReference>